<dbReference type="CDD" id="cd00353">
    <property type="entry name" value="Ribosomal_S15p_S13e"/>
    <property type="match status" value="1"/>
</dbReference>
<protein>
    <recommendedName>
        <fullName evidence="7">Small ribosomal subunit protein uS15m</fullName>
    </recommendedName>
    <alternativeName>
        <fullName evidence="8">28S ribosomal protein S15, mitochondrial</fullName>
    </alternativeName>
</protein>
<evidence type="ECO:0000256" key="3">
    <source>
        <dbReference type="ARBA" id="ARBA00022946"/>
    </source>
</evidence>
<name>A0A6P8HNV7_ACTTE</name>
<organism evidence="10 11">
    <name type="scientific">Actinia tenebrosa</name>
    <name type="common">Australian red waratah sea anemone</name>
    <dbReference type="NCBI Taxonomy" id="6105"/>
    <lineage>
        <taxon>Eukaryota</taxon>
        <taxon>Metazoa</taxon>
        <taxon>Cnidaria</taxon>
        <taxon>Anthozoa</taxon>
        <taxon>Hexacorallia</taxon>
        <taxon>Actiniaria</taxon>
        <taxon>Actiniidae</taxon>
        <taxon>Actinia</taxon>
    </lineage>
</organism>
<evidence type="ECO:0000256" key="5">
    <source>
        <dbReference type="ARBA" id="ARBA00023128"/>
    </source>
</evidence>
<dbReference type="InterPro" id="IPR052137">
    <property type="entry name" value="uS15_ribosomal"/>
</dbReference>
<sequence length="206" mass="24851">MNTIRSFRSLFYQSLSIFRLQKNVFNDNHVAFVQRVLGLTANRMLSSASGHAVEREEKRFICGYEDIKELHDAPENVKKIFRLENANQRDKNKVIRREIKDKYDGYSERTVAELTLKINTLQSHCKRLPKDKHNKVFLQWLTDQRKKKLKYLEKTNFEKYLEVIKELDIPPLESQHTKWNKYKFRKFKLGVEVKEKRSFLDRRIRT</sequence>
<keyword evidence="4 9" id="KW-0689">Ribosomal protein</keyword>
<dbReference type="Pfam" id="PF00312">
    <property type="entry name" value="Ribosomal_S15"/>
    <property type="match status" value="1"/>
</dbReference>
<dbReference type="OrthoDB" id="441444at2759"/>
<keyword evidence="6 9" id="KW-0687">Ribonucleoprotein</keyword>
<dbReference type="GO" id="GO:0003735">
    <property type="term" value="F:structural constituent of ribosome"/>
    <property type="evidence" value="ECO:0007669"/>
    <property type="project" value="InterPro"/>
</dbReference>
<dbReference type="InterPro" id="IPR009068">
    <property type="entry name" value="uS15_NS1_RNA-bd_sf"/>
</dbReference>
<evidence type="ECO:0000256" key="1">
    <source>
        <dbReference type="ARBA" id="ARBA00004173"/>
    </source>
</evidence>
<dbReference type="PANTHER" id="PTHR46685">
    <property type="entry name" value="28S RIBOSOMAL PROTEIN S15, MITOCHONDRIAL"/>
    <property type="match status" value="1"/>
</dbReference>
<dbReference type="InterPro" id="IPR000589">
    <property type="entry name" value="Ribosomal_uS15"/>
</dbReference>
<dbReference type="SMART" id="SM01387">
    <property type="entry name" value="Ribosomal_S15"/>
    <property type="match status" value="1"/>
</dbReference>
<dbReference type="GO" id="GO:0005763">
    <property type="term" value="C:mitochondrial small ribosomal subunit"/>
    <property type="evidence" value="ECO:0007669"/>
    <property type="project" value="TreeGrafter"/>
</dbReference>
<keyword evidence="5" id="KW-0496">Mitochondrion</keyword>
<keyword evidence="10" id="KW-1185">Reference proteome</keyword>
<dbReference type="Proteomes" id="UP000515163">
    <property type="component" value="Unplaced"/>
</dbReference>
<evidence type="ECO:0000256" key="6">
    <source>
        <dbReference type="ARBA" id="ARBA00023274"/>
    </source>
</evidence>
<evidence type="ECO:0000256" key="2">
    <source>
        <dbReference type="ARBA" id="ARBA00008434"/>
    </source>
</evidence>
<evidence type="ECO:0000256" key="4">
    <source>
        <dbReference type="ARBA" id="ARBA00022980"/>
    </source>
</evidence>
<dbReference type="KEGG" id="aten:116291309"/>
<dbReference type="Gene3D" id="1.10.287.10">
    <property type="entry name" value="S15/NS1, RNA-binding"/>
    <property type="match status" value="1"/>
</dbReference>
<reference evidence="11" key="1">
    <citation type="submission" date="2025-08" db="UniProtKB">
        <authorList>
            <consortium name="RefSeq"/>
        </authorList>
    </citation>
    <scope>IDENTIFICATION</scope>
    <source>
        <tissue evidence="11">Tentacle</tissue>
    </source>
</reference>
<dbReference type="SUPFAM" id="SSF47060">
    <property type="entry name" value="S15/NS1 RNA-binding domain"/>
    <property type="match status" value="1"/>
</dbReference>
<evidence type="ECO:0000256" key="7">
    <source>
        <dbReference type="ARBA" id="ARBA00035249"/>
    </source>
</evidence>
<dbReference type="GO" id="GO:0032543">
    <property type="term" value="P:mitochondrial translation"/>
    <property type="evidence" value="ECO:0007669"/>
    <property type="project" value="TreeGrafter"/>
</dbReference>
<evidence type="ECO:0000313" key="11">
    <source>
        <dbReference type="RefSeq" id="XP_031554335.1"/>
    </source>
</evidence>
<keyword evidence="3" id="KW-0809">Transit peptide</keyword>
<evidence type="ECO:0000313" key="10">
    <source>
        <dbReference type="Proteomes" id="UP000515163"/>
    </source>
</evidence>
<evidence type="ECO:0000256" key="8">
    <source>
        <dbReference type="ARBA" id="ARBA00035528"/>
    </source>
</evidence>
<comment type="subcellular location">
    <subcellularLocation>
        <location evidence="1">Mitochondrion</location>
    </subcellularLocation>
</comment>
<dbReference type="GeneID" id="116291309"/>
<proteinExistence type="inferred from homology"/>
<dbReference type="InParanoid" id="A0A6P8HNV7"/>
<dbReference type="GO" id="GO:0003723">
    <property type="term" value="F:RNA binding"/>
    <property type="evidence" value="ECO:0007669"/>
    <property type="project" value="TreeGrafter"/>
</dbReference>
<dbReference type="RefSeq" id="XP_031554335.1">
    <property type="nucleotide sequence ID" value="XM_031698475.1"/>
</dbReference>
<gene>
    <name evidence="11" type="primary">LOC116291309</name>
</gene>
<comment type="similarity">
    <text evidence="2 9">Belongs to the universal ribosomal protein uS15 family.</text>
</comment>
<accession>A0A6P8HNV7</accession>
<dbReference type="PANTHER" id="PTHR46685:SF1">
    <property type="entry name" value="SMALL RIBOSOMAL SUBUNIT PROTEIN US15M"/>
    <property type="match status" value="1"/>
</dbReference>
<evidence type="ECO:0000256" key="9">
    <source>
        <dbReference type="RuleBase" id="RU003919"/>
    </source>
</evidence>
<dbReference type="AlphaFoldDB" id="A0A6P8HNV7"/>